<evidence type="ECO:0000313" key="2">
    <source>
        <dbReference type="Proteomes" id="UP000193387"/>
    </source>
</evidence>
<gene>
    <name evidence="1" type="ORF">AWC23_13750</name>
</gene>
<name>A0AAJ3NQP8_9MYCO</name>
<keyword evidence="2" id="KW-1185">Reference proteome</keyword>
<dbReference type="Proteomes" id="UP000193387">
    <property type="component" value="Unassembled WGS sequence"/>
</dbReference>
<evidence type="ECO:0000313" key="1">
    <source>
        <dbReference type="EMBL" id="ORW71520.1"/>
    </source>
</evidence>
<dbReference type="InterPro" id="IPR011335">
    <property type="entry name" value="Restrct_endonuc-II-like"/>
</dbReference>
<comment type="caution">
    <text evidence="1">The sequence shown here is derived from an EMBL/GenBank/DDBJ whole genome shotgun (WGS) entry which is preliminary data.</text>
</comment>
<dbReference type="SUPFAM" id="SSF52980">
    <property type="entry name" value="Restriction endonuclease-like"/>
    <property type="match status" value="1"/>
</dbReference>
<protein>
    <recommendedName>
        <fullName evidence="3">DUF559 domain-containing protein</fullName>
    </recommendedName>
</protein>
<evidence type="ECO:0008006" key="3">
    <source>
        <dbReference type="Google" id="ProtNLM"/>
    </source>
</evidence>
<reference evidence="1 2" key="1">
    <citation type="submission" date="2016-01" db="EMBL/GenBank/DDBJ databases">
        <title>The new phylogeny of the genus Mycobacterium.</title>
        <authorList>
            <person name="Tarcisio F."/>
            <person name="Conor M."/>
            <person name="Antonella G."/>
            <person name="Elisabetta G."/>
            <person name="Giulia F.S."/>
            <person name="Sara T."/>
            <person name="Anna F."/>
            <person name="Clotilde B."/>
            <person name="Roberto B."/>
            <person name="Veronica D.S."/>
            <person name="Fabio R."/>
            <person name="Monica P."/>
            <person name="Olivier J."/>
            <person name="Enrico T."/>
            <person name="Nicola S."/>
        </authorList>
    </citation>
    <scope>NUCLEOTIDE SEQUENCE [LARGE SCALE GENOMIC DNA]</scope>
    <source>
        <strain evidence="1 2">DSM 44616</strain>
    </source>
</reference>
<accession>A0AAJ3NQP8</accession>
<dbReference type="EMBL" id="LQPR01000029">
    <property type="protein sequence ID" value="ORW71520.1"/>
    <property type="molecule type" value="Genomic_DNA"/>
</dbReference>
<dbReference type="Gene3D" id="3.40.960.10">
    <property type="entry name" value="VSR Endonuclease"/>
    <property type="match status" value="1"/>
</dbReference>
<sequence length="295" mass="32721">MHPELSRLLEDQGGVVTSAQALMVLTRRGLEAHVNLGALQKVWHGIYGQGELTTALQLRGLDLATGTRVAACLSTAAEVYGFDTEATPGLHVLEPDGRRLRSAEGLVVHRREGAPLTMFGGRPVTAPAWTAIEVARGLRRPRVLATLDAALRSRRCSREELTRALRLQSGRRGVVNVRELLPLASPLAESPMESEARLVMIDGGLPTPVLQHEVVDLRGYVWRLDFAWPDLRVAAEYDGVDWHSGQDAFIRDRRRYSALQELGWAVVAILAEDVRRRPWDLIGRIQAQMRRSRAA</sequence>
<dbReference type="RefSeq" id="WP_085255960.1">
    <property type="nucleotide sequence ID" value="NZ_AP022573.1"/>
</dbReference>
<dbReference type="AlphaFoldDB" id="A0AAJ3NQP8"/>
<organism evidence="1 2">
    <name type="scientific">Mycobacterium saskatchewanense</name>
    <dbReference type="NCBI Taxonomy" id="220927"/>
    <lineage>
        <taxon>Bacteria</taxon>
        <taxon>Bacillati</taxon>
        <taxon>Actinomycetota</taxon>
        <taxon>Actinomycetes</taxon>
        <taxon>Mycobacteriales</taxon>
        <taxon>Mycobacteriaceae</taxon>
        <taxon>Mycobacterium</taxon>
        <taxon>Mycobacterium simiae complex</taxon>
    </lineage>
</organism>
<proteinExistence type="predicted"/>